<dbReference type="CDD" id="cd03293">
    <property type="entry name" value="ABC_NrtD_SsuB_transporters"/>
    <property type="match status" value="1"/>
</dbReference>
<evidence type="ECO:0000313" key="6">
    <source>
        <dbReference type="Proteomes" id="UP000177328"/>
    </source>
</evidence>
<dbReference type="Pfam" id="PF00005">
    <property type="entry name" value="ABC_tran"/>
    <property type="match status" value="1"/>
</dbReference>
<dbReference type="GO" id="GO:0005524">
    <property type="term" value="F:ATP binding"/>
    <property type="evidence" value="ECO:0007669"/>
    <property type="project" value="UniProtKB-KW"/>
</dbReference>
<dbReference type="InterPro" id="IPR003439">
    <property type="entry name" value="ABC_transporter-like_ATP-bd"/>
</dbReference>
<feature type="domain" description="ABC transporter" evidence="4">
    <location>
        <begin position="4"/>
        <end position="235"/>
    </location>
</feature>
<name>A0A1F5KG38_9BACT</name>
<keyword evidence="2" id="KW-0547">Nucleotide-binding</keyword>
<dbReference type="EMBL" id="MFDD01000014">
    <property type="protein sequence ID" value="OGE39913.1"/>
    <property type="molecule type" value="Genomic_DNA"/>
</dbReference>
<dbReference type="InterPro" id="IPR017871">
    <property type="entry name" value="ABC_transporter-like_CS"/>
</dbReference>
<evidence type="ECO:0000259" key="4">
    <source>
        <dbReference type="PROSITE" id="PS50893"/>
    </source>
</evidence>
<dbReference type="AlphaFoldDB" id="A0A1F5KG38"/>
<dbReference type="PROSITE" id="PS50893">
    <property type="entry name" value="ABC_TRANSPORTER_2"/>
    <property type="match status" value="1"/>
</dbReference>
<dbReference type="Proteomes" id="UP000177328">
    <property type="component" value="Unassembled WGS sequence"/>
</dbReference>
<dbReference type="PANTHER" id="PTHR42788:SF13">
    <property type="entry name" value="ALIPHATIC SULFONATES IMPORT ATP-BINDING PROTEIN SSUB"/>
    <property type="match status" value="1"/>
</dbReference>
<evidence type="ECO:0000256" key="1">
    <source>
        <dbReference type="ARBA" id="ARBA00022448"/>
    </source>
</evidence>
<dbReference type="SUPFAM" id="SSF52540">
    <property type="entry name" value="P-loop containing nucleoside triphosphate hydrolases"/>
    <property type="match status" value="1"/>
</dbReference>
<sequence length="244" mass="27186">MTDIILESITKSYDSGSRLFRRRKFSQIWALQDIDLKVSSGEFVCIVGPSGCGKSTLLKIIAGLEKPTSGEIQRPENIAMVFQSAGLLPWLTVEENVSLPLKMKGLSAKEARKQADFYLHLVGLQKFLQKLPRELSGGQRQRVGIARALSVKPDVLLLDEPFASLDTITVDDLHADLLEIWSQFKPTVIMVSHSIEEAISLSDRVIVMTENTIKKSIPIIFSRPRQVSQVGFVVAVTKIKDLIR</sequence>
<dbReference type="InterPro" id="IPR003593">
    <property type="entry name" value="AAA+_ATPase"/>
</dbReference>
<keyword evidence="1" id="KW-0813">Transport</keyword>
<dbReference type="InterPro" id="IPR050166">
    <property type="entry name" value="ABC_transporter_ATP-bind"/>
</dbReference>
<evidence type="ECO:0000313" key="5">
    <source>
        <dbReference type="EMBL" id="OGE39913.1"/>
    </source>
</evidence>
<gene>
    <name evidence="5" type="ORF">A3D25_03835</name>
</gene>
<organism evidence="5 6">
    <name type="scientific">Candidatus Daviesbacteria bacterium RIFCSPHIGHO2_02_FULL_43_12</name>
    <dbReference type="NCBI Taxonomy" id="1797776"/>
    <lineage>
        <taxon>Bacteria</taxon>
        <taxon>Candidatus Daviesiibacteriota</taxon>
    </lineage>
</organism>
<reference evidence="5 6" key="1">
    <citation type="journal article" date="2016" name="Nat. Commun.">
        <title>Thousands of microbial genomes shed light on interconnected biogeochemical processes in an aquifer system.</title>
        <authorList>
            <person name="Anantharaman K."/>
            <person name="Brown C.T."/>
            <person name="Hug L.A."/>
            <person name="Sharon I."/>
            <person name="Castelle C.J."/>
            <person name="Probst A.J."/>
            <person name="Thomas B.C."/>
            <person name="Singh A."/>
            <person name="Wilkins M.J."/>
            <person name="Karaoz U."/>
            <person name="Brodie E.L."/>
            <person name="Williams K.H."/>
            <person name="Hubbard S.S."/>
            <person name="Banfield J.F."/>
        </authorList>
    </citation>
    <scope>NUCLEOTIDE SEQUENCE [LARGE SCALE GENOMIC DNA]</scope>
</reference>
<protein>
    <recommendedName>
        <fullName evidence="4">ABC transporter domain-containing protein</fullName>
    </recommendedName>
</protein>
<dbReference type="InterPro" id="IPR027417">
    <property type="entry name" value="P-loop_NTPase"/>
</dbReference>
<comment type="caution">
    <text evidence="5">The sequence shown here is derived from an EMBL/GenBank/DDBJ whole genome shotgun (WGS) entry which is preliminary data.</text>
</comment>
<evidence type="ECO:0000256" key="3">
    <source>
        <dbReference type="ARBA" id="ARBA00022840"/>
    </source>
</evidence>
<dbReference type="PROSITE" id="PS00211">
    <property type="entry name" value="ABC_TRANSPORTER_1"/>
    <property type="match status" value="1"/>
</dbReference>
<dbReference type="GO" id="GO:0016887">
    <property type="term" value="F:ATP hydrolysis activity"/>
    <property type="evidence" value="ECO:0007669"/>
    <property type="project" value="InterPro"/>
</dbReference>
<dbReference type="SMART" id="SM00382">
    <property type="entry name" value="AAA"/>
    <property type="match status" value="1"/>
</dbReference>
<proteinExistence type="predicted"/>
<dbReference type="PANTHER" id="PTHR42788">
    <property type="entry name" value="TAURINE IMPORT ATP-BINDING PROTEIN-RELATED"/>
    <property type="match status" value="1"/>
</dbReference>
<accession>A0A1F5KG38</accession>
<dbReference type="Gene3D" id="3.40.50.300">
    <property type="entry name" value="P-loop containing nucleotide triphosphate hydrolases"/>
    <property type="match status" value="1"/>
</dbReference>
<keyword evidence="3" id="KW-0067">ATP-binding</keyword>
<evidence type="ECO:0000256" key="2">
    <source>
        <dbReference type="ARBA" id="ARBA00022741"/>
    </source>
</evidence>